<evidence type="ECO:0000259" key="3">
    <source>
        <dbReference type="Pfam" id="PF09394"/>
    </source>
</evidence>
<comment type="caution">
    <text evidence="4">The sequence shown here is derived from an EMBL/GenBank/DDBJ whole genome shotgun (WGS) entry which is preliminary data.</text>
</comment>
<protein>
    <submittedName>
        <fullName evidence="4">Protease inhibitor I42 family protein</fullName>
    </submittedName>
</protein>
<dbReference type="RefSeq" id="WP_379039795.1">
    <property type="nucleotide sequence ID" value="NZ_JBHTND010000004.1"/>
</dbReference>
<dbReference type="GO" id="GO:0030414">
    <property type="term" value="F:peptidase inhibitor activity"/>
    <property type="evidence" value="ECO:0007669"/>
    <property type="project" value="UniProtKB-KW"/>
</dbReference>
<evidence type="ECO:0000313" key="4">
    <source>
        <dbReference type="EMBL" id="MFD1300909.1"/>
    </source>
</evidence>
<name>A0ABW3WXB2_9HYPH</name>
<reference evidence="5" key="1">
    <citation type="journal article" date="2019" name="Int. J. Syst. Evol. Microbiol.">
        <title>The Global Catalogue of Microorganisms (GCM) 10K type strain sequencing project: providing services to taxonomists for standard genome sequencing and annotation.</title>
        <authorList>
            <consortium name="The Broad Institute Genomics Platform"/>
            <consortium name="The Broad Institute Genome Sequencing Center for Infectious Disease"/>
            <person name="Wu L."/>
            <person name="Ma J."/>
        </authorList>
    </citation>
    <scope>NUCLEOTIDE SEQUENCE [LARGE SCALE GENOMIC DNA]</scope>
    <source>
        <strain evidence="5">CCUG 56108</strain>
    </source>
</reference>
<keyword evidence="5" id="KW-1185">Reference proteome</keyword>
<organism evidence="4 5">
    <name type="scientific">Methylobacterium marchantiae</name>
    <dbReference type="NCBI Taxonomy" id="600331"/>
    <lineage>
        <taxon>Bacteria</taxon>
        <taxon>Pseudomonadati</taxon>
        <taxon>Pseudomonadota</taxon>
        <taxon>Alphaproteobacteria</taxon>
        <taxon>Hyphomicrobiales</taxon>
        <taxon>Methylobacteriaceae</taxon>
        <taxon>Methylobacterium</taxon>
    </lineage>
</organism>
<evidence type="ECO:0000256" key="1">
    <source>
        <dbReference type="ARBA" id="ARBA00022690"/>
    </source>
</evidence>
<dbReference type="EMBL" id="JBHTND010000004">
    <property type="protein sequence ID" value="MFD1300909.1"/>
    <property type="molecule type" value="Genomic_DNA"/>
</dbReference>
<dbReference type="InterPro" id="IPR036331">
    <property type="entry name" value="Chagasin-like_sf"/>
</dbReference>
<keyword evidence="2" id="KW-0789">Thiol protease inhibitor</keyword>
<accession>A0ABW3WXB2</accession>
<dbReference type="InterPro" id="IPR018990">
    <property type="entry name" value="Prot_inh_I42_chagasin"/>
</dbReference>
<keyword evidence="1 4" id="KW-0646">Protease inhibitor</keyword>
<evidence type="ECO:0000256" key="2">
    <source>
        <dbReference type="ARBA" id="ARBA00022704"/>
    </source>
</evidence>
<gene>
    <name evidence="4" type="ORF">ACFQ4G_04825</name>
</gene>
<evidence type="ECO:0000313" key="5">
    <source>
        <dbReference type="Proteomes" id="UP001597176"/>
    </source>
</evidence>
<proteinExistence type="predicted"/>
<sequence length="97" mass="10648">MELERRGPIKAYSGETIEVSAPGEGIGGFLWHAEVPRQAATIVSEALGPPVEGVGSARSKVFRVRLERSGDTTVRLIQKRPWDSAPRRIIEVPIRCV</sequence>
<dbReference type="Pfam" id="PF09394">
    <property type="entry name" value="Inhibitor_I42"/>
    <property type="match status" value="1"/>
</dbReference>
<dbReference type="Gene3D" id="2.60.40.2020">
    <property type="match status" value="1"/>
</dbReference>
<dbReference type="SUPFAM" id="SSF141066">
    <property type="entry name" value="ICP-like"/>
    <property type="match status" value="1"/>
</dbReference>
<dbReference type="Proteomes" id="UP001597176">
    <property type="component" value="Unassembled WGS sequence"/>
</dbReference>
<feature type="domain" description="Proteinase inhibitor I42 chagasin" evidence="3">
    <location>
        <begin position="13"/>
        <end position="86"/>
    </location>
</feature>